<dbReference type="PROSITE" id="PS51767">
    <property type="entry name" value="PEPTIDASE_A1"/>
    <property type="match status" value="1"/>
</dbReference>
<feature type="region of interest" description="Disordered" evidence="1">
    <location>
        <begin position="588"/>
        <end position="728"/>
    </location>
</feature>
<reference evidence="3 4" key="1">
    <citation type="submission" date="2024-01" db="EMBL/GenBank/DDBJ databases">
        <title>Complete genome of Cladobotryum mycophilum ATHUM6906.</title>
        <authorList>
            <person name="Christinaki A.C."/>
            <person name="Myridakis A.I."/>
            <person name="Kouvelis V.N."/>
        </authorList>
    </citation>
    <scope>NUCLEOTIDE SEQUENCE [LARGE SCALE GENOMIC DNA]</scope>
    <source>
        <strain evidence="3 4">ATHUM6906</strain>
    </source>
</reference>
<dbReference type="InterPro" id="IPR033121">
    <property type="entry name" value="PEPTIDASE_A1"/>
</dbReference>
<dbReference type="InterPro" id="IPR034164">
    <property type="entry name" value="Pepsin-like_dom"/>
</dbReference>
<feature type="compositionally biased region" description="Polar residues" evidence="1">
    <location>
        <begin position="806"/>
        <end position="826"/>
    </location>
</feature>
<dbReference type="EMBL" id="JAVFKD010000001">
    <property type="protein sequence ID" value="KAK5998285.1"/>
    <property type="molecule type" value="Genomic_DNA"/>
</dbReference>
<evidence type="ECO:0000313" key="4">
    <source>
        <dbReference type="Proteomes" id="UP001338125"/>
    </source>
</evidence>
<gene>
    <name evidence="3" type="ORF">PT974_00659</name>
</gene>
<sequence>MRSNVFSAAVFAGIVAANHPSPVSLAPGDWLGIDGNWSTVKFLLGSPVQCVNVLVSTSLSEFWAVGPGGCLEDEPHCAAARGGLYVPRNSKRWSPMGIWQLGLNYLGYGGNGEYGLDSINAFSPATNIGFSMPKVLMSAINTTDYFIGLFGLGINKGTFGKMVAQSPLTQAVQTYGWIPSYSYSYTAGAYYRNAPASMTLGGMDFSRFTVHRNAFVLSADNLPRALVRGIQVNAPGGNDTKPGNWNSSTTILSNWDDSFPALIDSTTPFLWLPESICDDFAKAFNLTYNSTFELYTLTNEQYQDFTTQESIFNFTFSFSSIDNHDNFGSPLDVAGVVNITLPIQAFVSLLQYPYMNAIGYGDPAVPYFSLKKAKGTDRIIIGRSFLQEAYMITKYDSGTFGIYQAQFPRRPLGDSRLVPIRRPNTSPYPPPARHSDRDGKLTTGQMVGIVVGAVSFLSLSLLSVFCYCRRRHRCQGTEANAKEGKDSASTIVPVTPRSPVSQMFCKMTRKKRAQKEGSQAKILVHPSEAPDSEIYELPAPLGPVELDATGDDGSFLGETELGTDDTHMFGAYEIARMKIDRQLQGPVPEYSPPADGVYFPPEKKMSPEASPISIHPPAEDMIPVSPNNTTLGTGSLPKSLPSPVSPRSDCSNPGELPSPATVYLPTHISSGDMNGQGRPTSRQTSSQGGSRPPTRASRSNSEHSNTAHSQSGTVPPIPPMPFQKDPIDPTNIVCLGELPQSLQLLKQSIMASHIGGSDGRNVAAPQFQAESQPSNNSLGSNYTEDEDRVMQEMTRQAGLSMDRTPGSESGAVSNPSLPLTVSTEGTRSTRHPPSPGTAESDERLNGGDLVHIPQMAAKRYSWEEER</sequence>
<dbReference type="InterPro" id="IPR021109">
    <property type="entry name" value="Peptidase_aspartic_dom_sf"/>
</dbReference>
<dbReference type="Proteomes" id="UP001338125">
    <property type="component" value="Unassembled WGS sequence"/>
</dbReference>
<dbReference type="Gene3D" id="2.40.70.10">
    <property type="entry name" value="Acid Proteases"/>
    <property type="match status" value="2"/>
</dbReference>
<keyword evidence="4" id="KW-1185">Reference proteome</keyword>
<organism evidence="3 4">
    <name type="scientific">Cladobotryum mycophilum</name>
    <dbReference type="NCBI Taxonomy" id="491253"/>
    <lineage>
        <taxon>Eukaryota</taxon>
        <taxon>Fungi</taxon>
        <taxon>Dikarya</taxon>
        <taxon>Ascomycota</taxon>
        <taxon>Pezizomycotina</taxon>
        <taxon>Sordariomycetes</taxon>
        <taxon>Hypocreomycetidae</taxon>
        <taxon>Hypocreales</taxon>
        <taxon>Hypocreaceae</taxon>
        <taxon>Cladobotryum</taxon>
    </lineage>
</organism>
<protein>
    <recommendedName>
        <fullName evidence="2">Peptidase A1 domain-containing protein</fullName>
    </recommendedName>
</protein>
<feature type="compositionally biased region" description="Low complexity" evidence="1">
    <location>
        <begin position="635"/>
        <end position="648"/>
    </location>
</feature>
<feature type="domain" description="Peptidase A1" evidence="2">
    <location>
        <begin position="38"/>
        <end position="403"/>
    </location>
</feature>
<evidence type="ECO:0000259" key="2">
    <source>
        <dbReference type="PROSITE" id="PS51767"/>
    </source>
</evidence>
<evidence type="ECO:0000256" key="1">
    <source>
        <dbReference type="SAM" id="MobiDB-lite"/>
    </source>
</evidence>
<dbReference type="Pfam" id="PF00026">
    <property type="entry name" value="Asp"/>
    <property type="match status" value="1"/>
</dbReference>
<proteinExistence type="predicted"/>
<feature type="compositionally biased region" description="Polar residues" evidence="1">
    <location>
        <begin position="667"/>
        <end position="689"/>
    </location>
</feature>
<feature type="region of interest" description="Disordered" evidence="1">
    <location>
        <begin position="798"/>
        <end position="852"/>
    </location>
</feature>
<feature type="compositionally biased region" description="Polar residues" evidence="1">
    <location>
        <begin position="696"/>
        <end position="713"/>
    </location>
</feature>
<comment type="caution">
    <text evidence="3">The sequence shown here is derived from an EMBL/GenBank/DDBJ whole genome shotgun (WGS) entry which is preliminary data.</text>
</comment>
<evidence type="ECO:0000313" key="3">
    <source>
        <dbReference type="EMBL" id="KAK5998285.1"/>
    </source>
</evidence>
<dbReference type="CDD" id="cd05471">
    <property type="entry name" value="pepsin_like"/>
    <property type="match status" value="1"/>
</dbReference>
<dbReference type="SUPFAM" id="SSF50630">
    <property type="entry name" value="Acid proteases"/>
    <property type="match status" value="1"/>
</dbReference>
<name>A0ABR0T2S1_9HYPO</name>
<feature type="region of interest" description="Disordered" evidence="1">
    <location>
        <begin position="414"/>
        <end position="438"/>
    </location>
</feature>
<accession>A0ABR0T2S1</accession>